<gene>
    <name evidence="2" type="ORF">RND71_029345</name>
</gene>
<name>A0AAE1V046_9SOLA</name>
<sequence>MALTVKGYTLPKCSFSRPEQNFLYFSPFSSFNEQNNSNVSLMKFLLYSEQRGKKPFASEVTQTDISYKTLYIDSQKKYEYIIGNMKNVVAFSNVMRVADAEINLSEGTAQDAPPLNAEPSPMKKNNSQGACSSLWK</sequence>
<feature type="region of interest" description="Disordered" evidence="1">
    <location>
        <begin position="107"/>
        <end position="136"/>
    </location>
</feature>
<feature type="compositionally biased region" description="Polar residues" evidence="1">
    <location>
        <begin position="123"/>
        <end position="136"/>
    </location>
</feature>
<dbReference type="PANTHER" id="PTHR38936:SF1">
    <property type="entry name" value="DUF641 DOMAIN-CONTAINING PROTEIN"/>
    <property type="match status" value="1"/>
</dbReference>
<organism evidence="2 3">
    <name type="scientific">Anisodus tanguticus</name>
    <dbReference type="NCBI Taxonomy" id="243964"/>
    <lineage>
        <taxon>Eukaryota</taxon>
        <taxon>Viridiplantae</taxon>
        <taxon>Streptophyta</taxon>
        <taxon>Embryophyta</taxon>
        <taxon>Tracheophyta</taxon>
        <taxon>Spermatophyta</taxon>
        <taxon>Magnoliopsida</taxon>
        <taxon>eudicotyledons</taxon>
        <taxon>Gunneridae</taxon>
        <taxon>Pentapetalae</taxon>
        <taxon>asterids</taxon>
        <taxon>lamiids</taxon>
        <taxon>Solanales</taxon>
        <taxon>Solanaceae</taxon>
        <taxon>Solanoideae</taxon>
        <taxon>Hyoscyameae</taxon>
        <taxon>Anisodus</taxon>
    </lineage>
</organism>
<comment type="caution">
    <text evidence="2">The sequence shown here is derived from an EMBL/GenBank/DDBJ whole genome shotgun (WGS) entry which is preliminary data.</text>
</comment>
<accession>A0AAE1V046</accession>
<proteinExistence type="predicted"/>
<evidence type="ECO:0000313" key="2">
    <source>
        <dbReference type="EMBL" id="KAK4350032.1"/>
    </source>
</evidence>
<protein>
    <submittedName>
        <fullName evidence="2">Uncharacterized protein</fullName>
    </submittedName>
</protein>
<keyword evidence="3" id="KW-1185">Reference proteome</keyword>
<reference evidence="2" key="1">
    <citation type="submission" date="2023-12" db="EMBL/GenBank/DDBJ databases">
        <title>Genome assembly of Anisodus tanguticus.</title>
        <authorList>
            <person name="Wang Y.-J."/>
        </authorList>
    </citation>
    <scope>NUCLEOTIDE SEQUENCE</scope>
    <source>
        <strain evidence="2">KB-2021</strain>
        <tissue evidence="2">Leaf</tissue>
    </source>
</reference>
<dbReference type="PANTHER" id="PTHR38936">
    <property type="entry name" value="TITIN-LIKE ISOFORM X2"/>
    <property type="match status" value="1"/>
</dbReference>
<dbReference type="AlphaFoldDB" id="A0AAE1V046"/>
<dbReference type="Proteomes" id="UP001291623">
    <property type="component" value="Unassembled WGS sequence"/>
</dbReference>
<dbReference type="EMBL" id="JAVYJV010000016">
    <property type="protein sequence ID" value="KAK4350032.1"/>
    <property type="molecule type" value="Genomic_DNA"/>
</dbReference>
<evidence type="ECO:0000256" key="1">
    <source>
        <dbReference type="SAM" id="MobiDB-lite"/>
    </source>
</evidence>
<evidence type="ECO:0000313" key="3">
    <source>
        <dbReference type="Proteomes" id="UP001291623"/>
    </source>
</evidence>